<name>A0A919MMU6_9ACTN</name>
<evidence type="ECO:0000259" key="7">
    <source>
        <dbReference type="PROSITE" id="PS51900"/>
    </source>
</evidence>
<proteinExistence type="inferred from homology"/>
<feature type="domain" description="Core-binding (CB)" evidence="7">
    <location>
        <begin position="65"/>
        <end position="145"/>
    </location>
</feature>
<dbReference type="Gene3D" id="1.10.150.130">
    <property type="match status" value="1"/>
</dbReference>
<accession>A0A919MMU6</accession>
<keyword evidence="4" id="KW-0233">DNA recombination</keyword>
<dbReference type="PANTHER" id="PTHR30629">
    <property type="entry name" value="PROPHAGE INTEGRASE"/>
    <property type="match status" value="1"/>
</dbReference>
<dbReference type="InterPro" id="IPR004107">
    <property type="entry name" value="Integrase_SAM-like_N"/>
</dbReference>
<dbReference type="RefSeq" id="WP_203779420.1">
    <property type="nucleotide sequence ID" value="NZ_BOMV01000007.1"/>
</dbReference>
<dbReference type="InterPro" id="IPR010982">
    <property type="entry name" value="Lambda_DNA-bd_dom_sf"/>
</dbReference>
<dbReference type="GO" id="GO:0003677">
    <property type="term" value="F:DNA binding"/>
    <property type="evidence" value="ECO:0007669"/>
    <property type="project" value="UniProtKB-UniRule"/>
</dbReference>
<dbReference type="InterPro" id="IPR000843">
    <property type="entry name" value="HTH_LacI"/>
</dbReference>
<dbReference type="InterPro" id="IPR013762">
    <property type="entry name" value="Integrase-like_cat_sf"/>
</dbReference>
<dbReference type="PANTHER" id="PTHR30629:SF2">
    <property type="entry name" value="PROPHAGE INTEGRASE INTS-RELATED"/>
    <property type="match status" value="1"/>
</dbReference>
<evidence type="ECO:0000256" key="3">
    <source>
        <dbReference type="ARBA" id="ARBA00023125"/>
    </source>
</evidence>
<dbReference type="Gene3D" id="1.10.443.10">
    <property type="entry name" value="Intergrase catalytic core"/>
    <property type="match status" value="1"/>
</dbReference>
<dbReference type="InterPro" id="IPR011010">
    <property type="entry name" value="DNA_brk_join_enz"/>
</dbReference>
<keyword evidence="3 5" id="KW-0238">DNA-binding</keyword>
<dbReference type="AlphaFoldDB" id="A0A919MMU6"/>
<dbReference type="SUPFAM" id="SSF47413">
    <property type="entry name" value="lambda repressor-like DNA-binding domains"/>
    <property type="match status" value="1"/>
</dbReference>
<dbReference type="GO" id="GO:0006310">
    <property type="term" value="P:DNA recombination"/>
    <property type="evidence" value="ECO:0007669"/>
    <property type="project" value="UniProtKB-KW"/>
</dbReference>
<reference evidence="8" key="1">
    <citation type="submission" date="2021-01" db="EMBL/GenBank/DDBJ databases">
        <title>Whole genome shotgun sequence of Actinoplanes rishiriensis NBRC 108556.</title>
        <authorList>
            <person name="Komaki H."/>
            <person name="Tamura T."/>
        </authorList>
    </citation>
    <scope>NUCLEOTIDE SEQUENCE</scope>
    <source>
        <strain evidence="8">NBRC 108556</strain>
    </source>
</reference>
<keyword evidence="2" id="KW-0229">DNA integration</keyword>
<dbReference type="Proteomes" id="UP000636960">
    <property type="component" value="Unassembled WGS sequence"/>
</dbReference>
<dbReference type="SMART" id="SM00354">
    <property type="entry name" value="HTH_LACI"/>
    <property type="match status" value="1"/>
</dbReference>
<evidence type="ECO:0000256" key="5">
    <source>
        <dbReference type="PROSITE-ProRule" id="PRU01248"/>
    </source>
</evidence>
<evidence type="ECO:0000256" key="4">
    <source>
        <dbReference type="ARBA" id="ARBA00023172"/>
    </source>
</evidence>
<organism evidence="8 9">
    <name type="scientific">Paractinoplanes rishiriensis</name>
    <dbReference type="NCBI Taxonomy" id="1050105"/>
    <lineage>
        <taxon>Bacteria</taxon>
        <taxon>Bacillati</taxon>
        <taxon>Actinomycetota</taxon>
        <taxon>Actinomycetes</taxon>
        <taxon>Micromonosporales</taxon>
        <taxon>Micromonosporaceae</taxon>
        <taxon>Paractinoplanes</taxon>
    </lineage>
</organism>
<evidence type="ECO:0000256" key="1">
    <source>
        <dbReference type="ARBA" id="ARBA00008857"/>
    </source>
</evidence>
<comment type="similarity">
    <text evidence="1">Belongs to the 'phage' integrase family.</text>
</comment>
<dbReference type="Pfam" id="PF00356">
    <property type="entry name" value="LacI"/>
    <property type="match status" value="1"/>
</dbReference>
<dbReference type="Pfam" id="PF14659">
    <property type="entry name" value="Phage_int_SAM_3"/>
    <property type="match status" value="1"/>
</dbReference>
<evidence type="ECO:0000259" key="6">
    <source>
        <dbReference type="PROSITE" id="PS50932"/>
    </source>
</evidence>
<dbReference type="PROSITE" id="PS50932">
    <property type="entry name" value="HTH_LACI_2"/>
    <property type="match status" value="1"/>
</dbReference>
<dbReference type="InterPro" id="IPR044068">
    <property type="entry name" value="CB"/>
</dbReference>
<dbReference type="SUPFAM" id="SSF56349">
    <property type="entry name" value="DNA breaking-rejoining enzymes"/>
    <property type="match status" value="2"/>
</dbReference>
<protein>
    <submittedName>
        <fullName evidence="8">Uncharacterized protein</fullName>
    </submittedName>
</protein>
<evidence type="ECO:0000256" key="2">
    <source>
        <dbReference type="ARBA" id="ARBA00022908"/>
    </source>
</evidence>
<dbReference type="CDD" id="cd01392">
    <property type="entry name" value="HTH_LacI"/>
    <property type="match status" value="1"/>
</dbReference>
<evidence type="ECO:0000313" key="9">
    <source>
        <dbReference type="Proteomes" id="UP000636960"/>
    </source>
</evidence>
<dbReference type="InterPro" id="IPR010998">
    <property type="entry name" value="Integrase_recombinase_N"/>
</dbReference>
<sequence>MGFAERRGDYWRARYKSKPGTYLTILDETGAAVKFRSRRAAEQAANEKEAEVRAGLLRSRPVGRWTFGRYADTWYARQDLAASTMQNYRRRLEEHLLPFFGEMPLADITRDEVVKWEKRERAAGYAESSIRSWRSLLHLLLADAVEENLADVNVAARRKGRGKRTGRAQHRAAEKVITSALGVLLIAERAALLSGRDDEFVAVTTLGFTGMRWGELVGLETQYVRPAAIRVEWQLYELDNGRFERCPPKDESRRTVAAPDWLTMLLTDHLGRVRPQPCPCHNLRCVFSGHRATKSKAEPVGPRLADVARLAEVAVGTASAVLSGKPVVAEVTRARVLAAAQQLGYARGRPSGQLAPHWRRNGFATWLFQPAATGGYPAKAPRLAAPVPVLADPWPGVPIRGRGASEKADACWLPIARGLTPHGLRHTYKTMMIELGTPAGLMDAQMGHADGSVQALYSHVTAEMVRRLLDGLTTVWSEALEARRQLNPRSPVAVLDRLLTGEAQ</sequence>
<dbReference type="GO" id="GO:0015074">
    <property type="term" value="P:DNA integration"/>
    <property type="evidence" value="ECO:0007669"/>
    <property type="project" value="UniProtKB-KW"/>
</dbReference>
<evidence type="ECO:0000313" key="8">
    <source>
        <dbReference type="EMBL" id="GIE93321.1"/>
    </source>
</evidence>
<dbReference type="EMBL" id="BOMV01000007">
    <property type="protein sequence ID" value="GIE93321.1"/>
    <property type="molecule type" value="Genomic_DNA"/>
</dbReference>
<gene>
    <name evidence="8" type="ORF">Ari01nite_07860</name>
</gene>
<keyword evidence="9" id="KW-1185">Reference proteome</keyword>
<dbReference type="Gene3D" id="1.10.260.40">
    <property type="entry name" value="lambda repressor-like DNA-binding domains"/>
    <property type="match status" value="1"/>
</dbReference>
<dbReference type="InterPro" id="IPR050808">
    <property type="entry name" value="Phage_Integrase"/>
</dbReference>
<dbReference type="GO" id="GO:0006355">
    <property type="term" value="P:regulation of DNA-templated transcription"/>
    <property type="evidence" value="ECO:0007669"/>
    <property type="project" value="InterPro"/>
</dbReference>
<feature type="domain" description="HTH lacI-type" evidence="6">
    <location>
        <begin position="302"/>
        <end position="356"/>
    </location>
</feature>
<dbReference type="PROSITE" id="PS51900">
    <property type="entry name" value="CB"/>
    <property type="match status" value="1"/>
</dbReference>
<comment type="caution">
    <text evidence="8">The sequence shown here is derived from an EMBL/GenBank/DDBJ whole genome shotgun (WGS) entry which is preliminary data.</text>
</comment>